<keyword evidence="1" id="KW-1133">Transmembrane helix</keyword>
<organism evidence="2 3">
    <name type="scientific">Enterococcus florum</name>
    <dbReference type="NCBI Taxonomy" id="2480627"/>
    <lineage>
        <taxon>Bacteria</taxon>
        <taxon>Bacillati</taxon>
        <taxon>Bacillota</taxon>
        <taxon>Bacilli</taxon>
        <taxon>Lactobacillales</taxon>
        <taxon>Enterococcaceae</taxon>
        <taxon>Enterococcus</taxon>
    </lineage>
</organism>
<feature type="transmembrane region" description="Helical" evidence="1">
    <location>
        <begin position="68"/>
        <end position="94"/>
    </location>
</feature>
<feature type="transmembrane region" description="Helical" evidence="1">
    <location>
        <begin position="28"/>
        <end position="61"/>
    </location>
</feature>
<dbReference type="Proteomes" id="UP000290567">
    <property type="component" value="Unassembled WGS sequence"/>
</dbReference>
<protein>
    <submittedName>
        <fullName evidence="2">Uncharacterized protein</fullName>
    </submittedName>
</protein>
<keyword evidence="3" id="KW-1185">Reference proteome</keyword>
<keyword evidence="1" id="KW-0472">Membrane</keyword>
<evidence type="ECO:0000313" key="2">
    <source>
        <dbReference type="EMBL" id="GCF93273.1"/>
    </source>
</evidence>
<proteinExistence type="predicted"/>
<accession>A0A4P5PIT6</accession>
<dbReference type="OrthoDB" id="2194635at2"/>
<sequence length="207" mass="23772">MNDFQREFPNTAKSLRQRFPEKAPLSSLWHWLLLGFFSLLAVASLQNQLLLIGGMLLLAALVKGPGMIIWGIAYSFLVSLFPPIGILLSAIFFLLNIRLLTHSWRVNLISTLVYLYPLGLSGLRYFTDWTATWQTALLLLPGLLILHLSLTKVYTFYPSARQVVWTILATPFELLILVLPKRFSRKFKQTPDFNTAVKQPKIKRRKR</sequence>
<name>A0A4P5PIT6_9ENTE</name>
<evidence type="ECO:0000256" key="1">
    <source>
        <dbReference type="SAM" id="Phobius"/>
    </source>
</evidence>
<gene>
    <name evidence="2" type="ORF">NRIC_11640</name>
</gene>
<dbReference type="AlphaFoldDB" id="A0A4P5PIT6"/>
<reference evidence="3" key="1">
    <citation type="submission" date="2019-02" db="EMBL/GenBank/DDBJ databases">
        <title>Draft genome sequence of Enterococcus sp. Gos25-1.</title>
        <authorList>
            <person name="Tanaka N."/>
            <person name="Shiwa Y."/>
            <person name="Fujita N."/>
        </authorList>
    </citation>
    <scope>NUCLEOTIDE SEQUENCE [LARGE SCALE GENOMIC DNA]</scope>
    <source>
        <strain evidence="3">Gos25-1</strain>
    </source>
</reference>
<dbReference type="EMBL" id="BJCC01000009">
    <property type="protein sequence ID" value="GCF93273.1"/>
    <property type="molecule type" value="Genomic_DNA"/>
</dbReference>
<feature type="transmembrane region" description="Helical" evidence="1">
    <location>
        <begin position="138"/>
        <end position="157"/>
    </location>
</feature>
<keyword evidence="1" id="KW-0812">Transmembrane</keyword>
<feature type="transmembrane region" description="Helical" evidence="1">
    <location>
        <begin position="106"/>
        <end position="126"/>
    </location>
</feature>
<dbReference type="RefSeq" id="WP_146621732.1">
    <property type="nucleotide sequence ID" value="NZ_BJCC01000009.1"/>
</dbReference>
<comment type="caution">
    <text evidence="2">The sequence shown here is derived from an EMBL/GenBank/DDBJ whole genome shotgun (WGS) entry which is preliminary data.</text>
</comment>
<evidence type="ECO:0000313" key="3">
    <source>
        <dbReference type="Proteomes" id="UP000290567"/>
    </source>
</evidence>